<protein>
    <submittedName>
        <fullName evidence="2">Uncharacterized protein</fullName>
    </submittedName>
</protein>
<feature type="transmembrane region" description="Helical" evidence="1">
    <location>
        <begin position="45"/>
        <end position="69"/>
    </location>
</feature>
<comment type="caution">
    <text evidence="2">The sequence shown here is derived from an EMBL/GenBank/DDBJ whole genome shotgun (WGS) entry which is preliminary data.</text>
</comment>
<dbReference type="Proteomes" id="UP000295414">
    <property type="component" value="Unassembled WGS sequence"/>
</dbReference>
<name>A0A4R3N6S4_9GAMM</name>
<organism evidence="2 3">
    <name type="scientific">Thermomonas haemolytica</name>
    <dbReference type="NCBI Taxonomy" id="141949"/>
    <lineage>
        <taxon>Bacteria</taxon>
        <taxon>Pseudomonadati</taxon>
        <taxon>Pseudomonadota</taxon>
        <taxon>Gammaproteobacteria</taxon>
        <taxon>Lysobacterales</taxon>
        <taxon>Lysobacteraceae</taxon>
        <taxon>Thermomonas</taxon>
    </lineage>
</organism>
<dbReference type="AlphaFoldDB" id="A0A4R3N6S4"/>
<gene>
    <name evidence="2" type="ORF">EDC34_107111</name>
</gene>
<feature type="transmembrane region" description="Helical" evidence="1">
    <location>
        <begin position="107"/>
        <end position="124"/>
    </location>
</feature>
<dbReference type="RefSeq" id="WP_132982880.1">
    <property type="nucleotide sequence ID" value="NZ_MSZW01000022.1"/>
</dbReference>
<keyword evidence="1" id="KW-0472">Membrane</keyword>
<feature type="transmembrane region" description="Helical" evidence="1">
    <location>
        <begin position="160"/>
        <end position="179"/>
    </location>
</feature>
<keyword evidence="1" id="KW-0812">Transmembrane</keyword>
<evidence type="ECO:0000313" key="2">
    <source>
        <dbReference type="EMBL" id="TCT22559.1"/>
    </source>
</evidence>
<sequence>MQGSTMQGFDGRGGIGLHPWLWAGAAGLLLLPALAMRFYPQAGVAWTALDFVVMGVLLATACGALELGLRRARALAYRAGFALAVVTALLTAWVNLAVGMLGREGDPANALFVAVLAVAALGSARARLRAPGMVRAMAATAMMQLAVAGIAMGMGRFAPVDLVLTACFALPWALAAVLFRKAR</sequence>
<keyword evidence="3" id="KW-1185">Reference proteome</keyword>
<dbReference type="EMBL" id="SMAP01000007">
    <property type="protein sequence ID" value="TCT22559.1"/>
    <property type="molecule type" value="Genomic_DNA"/>
</dbReference>
<feature type="transmembrane region" description="Helical" evidence="1">
    <location>
        <begin position="20"/>
        <end position="39"/>
    </location>
</feature>
<feature type="transmembrane region" description="Helical" evidence="1">
    <location>
        <begin position="81"/>
        <end position="101"/>
    </location>
</feature>
<accession>A0A4R3N6S4</accession>
<evidence type="ECO:0000313" key="3">
    <source>
        <dbReference type="Proteomes" id="UP000295414"/>
    </source>
</evidence>
<evidence type="ECO:0000256" key="1">
    <source>
        <dbReference type="SAM" id="Phobius"/>
    </source>
</evidence>
<feature type="transmembrane region" description="Helical" evidence="1">
    <location>
        <begin position="136"/>
        <end position="154"/>
    </location>
</feature>
<reference evidence="2 3" key="1">
    <citation type="submission" date="2019-03" db="EMBL/GenBank/DDBJ databases">
        <title>Genomic Encyclopedia of Type Strains, Phase IV (KMG-IV): sequencing the most valuable type-strain genomes for metagenomic binning, comparative biology and taxonomic classification.</title>
        <authorList>
            <person name="Goeker M."/>
        </authorList>
    </citation>
    <scope>NUCLEOTIDE SEQUENCE [LARGE SCALE GENOMIC DNA]</scope>
    <source>
        <strain evidence="2 3">DSM 13605</strain>
    </source>
</reference>
<proteinExistence type="predicted"/>
<dbReference type="OrthoDB" id="9813621at2"/>
<keyword evidence="1" id="KW-1133">Transmembrane helix</keyword>